<dbReference type="EMBL" id="BMAO01039010">
    <property type="protein sequence ID" value="GFR28286.1"/>
    <property type="molecule type" value="Genomic_DNA"/>
</dbReference>
<proteinExistence type="predicted"/>
<name>A0A8X6LZ75_TRICU</name>
<accession>A0A8X6LZ75</accession>
<comment type="caution">
    <text evidence="1">The sequence shown here is derived from an EMBL/GenBank/DDBJ whole genome shotgun (WGS) entry which is preliminary data.</text>
</comment>
<evidence type="ECO:0000313" key="1">
    <source>
        <dbReference type="EMBL" id="GFR28286.1"/>
    </source>
</evidence>
<organism evidence="1 2">
    <name type="scientific">Trichonephila clavata</name>
    <name type="common">Joro spider</name>
    <name type="synonym">Nephila clavata</name>
    <dbReference type="NCBI Taxonomy" id="2740835"/>
    <lineage>
        <taxon>Eukaryota</taxon>
        <taxon>Metazoa</taxon>
        <taxon>Ecdysozoa</taxon>
        <taxon>Arthropoda</taxon>
        <taxon>Chelicerata</taxon>
        <taxon>Arachnida</taxon>
        <taxon>Araneae</taxon>
        <taxon>Araneomorphae</taxon>
        <taxon>Entelegynae</taxon>
        <taxon>Araneoidea</taxon>
        <taxon>Nephilidae</taxon>
        <taxon>Trichonephila</taxon>
    </lineage>
</organism>
<dbReference type="Proteomes" id="UP000887116">
    <property type="component" value="Unassembled WGS sequence"/>
</dbReference>
<keyword evidence="2" id="KW-1185">Reference proteome</keyword>
<sequence>PFAFNEANFPGENRTSRKIRLPDMYSLGHPEPLIRWTLDGIWPLSTRQWCPHQLLPDQQRDVVSSSISLPPVLATAVFIPVRHPTTQDPSVIPRD</sequence>
<protein>
    <submittedName>
        <fullName evidence="1">Uncharacterized protein</fullName>
    </submittedName>
</protein>
<evidence type="ECO:0000313" key="2">
    <source>
        <dbReference type="Proteomes" id="UP000887116"/>
    </source>
</evidence>
<gene>
    <name evidence="1" type="ORF">TNCT_373491</name>
</gene>
<reference evidence="1" key="1">
    <citation type="submission" date="2020-07" db="EMBL/GenBank/DDBJ databases">
        <title>Multicomponent nature underlies the extraordinary mechanical properties of spider dragline silk.</title>
        <authorList>
            <person name="Kono N."/>
            <person name="Nakamura H."/>
            <person name="Mori M."/>
            <person name="Yoshida Y."/>
            <person name="Ohtoshi R."/>
            <person name="Malay A.D."/>
            <person name="Moran D.A.P."/>
            <person name="Tomita M."/>
            <person name="Numata K."/>
            <person name="Arakawa K."/>
        </authorList>
    </citation>
    <scope>NUCLEOTIDE SEQUENCE</scope>
</reference>
<dbReference type="AlphaFoldDB" id="A0A8X6LZ75"/>
<feature type="non-terminal residue" evidence="1">
    <location>
        <position position="1"/>
    </location>
</feature>